<comment type="caution">
    <text evidence="3">The sequence shown here is derived from an EMBL/GenBank/DDBJ whole genome shotgun (WGS) entry which is preliminary data.</text>
</comment>
<dbReference type="Proteomes" id="UP000193467">
    <property type="component" value="Unassembled WGS sequence"/>
</dbReference>
<dbReference type="Gene3D" id="3.30.710.10">
    <property type="entry name" value="Potassium Channel Kv1.1, Chain A"/>
    <property type="match status" value="1"/>
</dbReference>
<evidence type="ECO:0000256" key="1">
    <source>
        <dbReference type="SAM" id="MobiDB-lite"/>
    </source>
</evidence>
<evidence type="ECO:0000313" key="3">
    <source>
        <dbReference type="EMBL" id="ORY55540.1"/>
    </source>
</evidence>
<keyword evidence="4" id="KW-1185">Reference proteome</keyword>
<dbReference type="AlphaFoldDB" id="A0A1Y2D8E9"/>
<feature type="region of interest" description="Disordered" evidence="1">
    <location>
        <begin position="1"/>
        <end position="34"/>
    </location>
</feature>
<evidence type="ECO:0000259" key="2">
    <source>
        <dbReference type="PROSITE" id="PS50097"/>
    </source>
</evidence>
<dbReference type="InterPro" id="IPR000210">
    <property type="entry name" value="BTB/POZ_dom"/>
</dbReference>
<reference evidence="3 4" key="1">
    <citation type="submission" date="2016-07" db="EMBL/GenBank/DDBJ databases">
        <title>Pervasive Adenine N6-methylation of Active Genes in Fungi.</title>
        <authorList>
            <consortium name="DOE Joint Genome Institute"/>
            <person name="Mondo S.J."/>
            <person name="Dannebaum R.O."/>
            <person name="Kuo R.C."/>
            <person name="Labutti K."/>
            <person name="Haridas S."/>
            <person name="Kuo A."/>
            <person name="Salamov A."/>
            <person name="Ahrendt S.R."/>
            <person name="Lipzen A."/>
            <person name="Sullivan W."/>
            <person name="Andreopoulos W.B."/>
            <person name="Clum A."/>
            <person name="Lindquist E."/>
            <person name="Daum C."/>
            <person name="Ramamoorthy G.K."/>
            <person name="Gryganskyi A."/>
            <person name="Culley D."/>
            <person name="Magnuson J.K."/>
            <person name="James T.Y."/>
            <person name="O'Malley M.A."/>
            <person name="Stajich J.E."/>
            <person name="Spatafora J.W."/>
            <person name="Visel A."/>
            <person name="Grigoriev I.V."/>
        </authorList>
    </citation>
    <scope>NUCLEOTIDE SEQUENCE [LARGE SCALE GENOMIC DNA]</scope>
    <source>
        <strain evidence="3 4">62-1032</strain>
    </source>
</reference>
<protein>
    <recommendedName>
        <fullName evidence="2">BTB domain-containing protein</fullName>
    </recommendedName>
</protein>
<feature type="compositionally biased region" description="Low complexity" evidence="1">
    <location>
        <begin position="15"/>
        <end position="33"/>
    </location>
</feature>
<dbReference type="InParanoid" id="A0A1Y2D8E9"/>
<dbReference type="EMBL" id="MCGR01000090">
    <property type="protein sequence ID" value="ORY55540.1"/>
    <property type="molecule type" value="Genomic_DNA"/>
</dbReference>
<evidence type="ECO:0000313" key="4">
    <source>
        <dbReference type="Proteomes" id="UP000193467"/>
    </source>
</evidence>
<proteinExistence type="predicted"/>
<dbReference type="PROSITE" id="PS50097">
    <property type="entry name" value="BTB"/>
    <property type="match status" value="1"/>
</dbReference>
<gene>
    <name evidence="3" type="ORF">BCR35DRAFT_335594</name>
</gene>
<accession>A0A1Y2D8E9</accession>
<sequence>MPSLLNFTPSFGVPSSSSASSSESRSSSSARSSLDPAEVATRFLPFLLSPSPSDVLFVCAAQAGSPHVEPKQLWASKSLLSRESGYFAALFSGEWSESAELEQGRTGEGELWLEAPEGVGGGEKMFEHNHAVGQPLPHTLYSGTPSAPLRFTIRTSIRFPLLRAVLLYLYTSHISFLTSPKVKHIDFPLLDAPNTPSLPPPVPPLPIYLLAEYFDIPSLQSLALEAYSSFLLSSPSPTLFLSLFDSTIALHSDLHELVLDLASSAEMWAELRGEWRENRREVLGIDEERWAWTRDEVERRVWVRAEMGKAAEEEREREETRKRTLATVWFG</sequence>
<feature type="domain" description="BTB" evidence="2">
    <location>
        <begin position="53"/>
        <end position="178"/>
    </location>
</feature>
<dbReference type="InterPro" id="IPR011333">
    <property type="entry name" value="SKP1/BTB/POZ_sf"/>
</dbReference>
<organism evidence="3 4">
    <name type="scientific">Leucosporidium creatinivorum</name>
    <dbReference type="NCBI Taxonomy" id="106004"/>
    <lineage>
        <taxon>Eukaryota</taxon>
        <taxon>Fungi</taxon>
        <taxon>Dikarya</taxon>
        <taxon>Basidiomycota</taxon>
        <taxon>Pucciniomycotina</taxon>
        <taxon>Microbotryomycetes</taxon>
        <taxon>Leucosporidiales</taxon>
        <taxon>Leucosporidium</taxon>
    </lineage>
</organism>
<dbReference type="SUPFAM" id="SSF54695">
    <property type="entry name" value="POZ domain"/>
    <property type="match status" value="1"/>
</dbReference>
<name>A0A1Y2D8E9_9BASI</name>